<dbReference type="AlphaFoldDB" id="A0AA88MXD1"/>
<dbReference type="Proteomes" id="UP001187415">
    <property type="component" value="Unassembled WGS sequence"/>
</dbReference>
<evidence type="ECO:0000313" key="3">
    <source>
        <dbReference type="Proteomes" id="UP001187415"/>
    </source>
</evidence>
<gene>
    <name evidence="2" type="ORF">Q5P01_011447</name>
</gene>
<feature type="region of interest" description="Disordered" evidence="1">
    <location>
        <begin position="1"/>
        <end position="29"/>
    </location>
</feature>
<reference evidence="2" key="1">
    <citation type="submission" date="2023-07" db="EMBL/GenBank/DDBJ databases">
        <title>Chromosome-level Genome Assembly of Striped Snakehead (Channa striata).</title>
        <authorList>
            <person name="Liu H."/>
        </authorList>
    </citation>
    <scope>NUCLEOTIDE SEQUENCE</scope>
    <source>
        <strain evidence="2">Gz</strain>
        <tissue evidence="2">Muscle</tissue>
    </source>
</reference>
<keyword evidence="3" id="KW-1185">Reference proteome</keyword>
<evidence type="ECO:0000313" key="2">
    <source>
        <dbReference type="EMBL" id="KAK2844788.1"/>
    </source>
</evidence>
<feature type="compositionally biased region" description="Basic and acidic residues" evidence="1">
    <location>
        <begin position="10"/>
        <end position="29"/>
    </location>
</feature>
<organism evidence="2 3">
    <name type="scientific">Channa striata</name>
    <name type="common">Snakehead murrel</name>
    <name type="synonym">Ophicephalus striatus</name>
    <dbReference type="NCBI Taxonomy" id="64152"/>
    <lineage>
        <taxon>Eukaryota</taxon>
        <taxon>Metazoa</taxon>
        <taxon>Chordata</taxon>
        <taxon>Craniata</taxon>
        <taxon>Vertebrata</taxon>
        <taxon>Euteleostomi</taxon>
        <taxon>Actinopterygii</taxon>
        <taxon>Neopterygii</taxon>
        <taxon>Teleostei</taxon>
        <taxon>Neoteleostei</taxon>
        <taxon>Acanthomorphata</taxon>
        <taxon>Anabantaria</taxon>
        <taxon>Anabantiformes</taxon>
        <taxon>Channoidei</taxon>
        <taxon>Channidae</taxon>
        <taxon>Channa</taxon>
    </lineage>
</organism>
<sequence length="131" mass="14521">MSQLLLTSRSKGERETEEKRKFDLEKEMGGKVEKRNGMVMMRGFEGKEAEQVKDRPRCESTLWPKVASVLLEPVTKAASVSQQTLHCSAKRTSRGGERSEEKDLSFNLGSAVGESGVCLDKPGSLWAAEMI</sequence>
<protein>
    <submittedName>
        <fullName evidence="2">Uncharacterized protein</fullName>
    </submittedName>
</protein>
<name>A0AA88MXD1_CHASR</name>
<accession>A0AA88MXD1</accession>
<proteinExistence type="predicted"/>
<comment type="caution">
    <text evidence="2">The sequence shown here is derived from an EMBL/GenBank/DDBJ whole genome shotgun (WGS) entry which is preliminary data.</text>
</comment>
<dbReference type="EMBL" id="JAUPFM010000008">
    <property type="protein sequence ID" value="KAK2844788.1"/>
    <property type="molecule type" value="Genomic_DNA"/>
</dbReference>
<evidence type="ECO:0000256" key="1">
    <source>
        <dbReference type="SAM" id="MobiDB-lite"/>
    </source>
</evidence>